<proteinExistence type="predicted"/>
<keyword evidence="6" id="KW-1185">Reference proteome</keyword>
<dbReference type="SUPFAM" id="SSF52317">
    <property type="entry name" value="Class I glutamine amidotransferase-like"/>
    <property type="match status" value="1"/>
</dbReference>
<dbReference type="PANTHER" id="PTHR43280:SF2">
    <property type="entry name" value="HTH-TYPE TRANSCRIPTIONAL REGULATOR EXSA"/>
    <property type="match status" value="1"/>
</dbReference>
<keyword evidence="3" id="KW-0804">Transcription</keyword>
<dbReference type="AlphaFoldDB" id="A0A7W6FPG6"/>
<dbReference type="GO" id="GO:0043565">
    <property type="term" value="F:sequence-specific DNA binding"/>
    <property type="evidence" value="ECO:0007669"/>
    <property type="project" value="InterPro"/>
</dbReference>
<dbReference type="InterPro" id="IPR029062">
    <property type="entry name" value="Class_I_gatase-like"/>
</dbReference>
<dbReference type="GO" id="GO:0003700">
    <property type="term" value="F:DNA-binding transcription factor activity"/>
    <property type="evidence" value="ECO:0007669"/>
    <property type="project" value="InterPro"/>
</dbReference>
<dbReference type="Pfam" id="PF12833">
    <property type="entry name" value="HTH_18"/>
    <property type="match status" value="1"/>
</dbReference>
<dbReference type="Gene3D" id="1.10.10.60">
    <property type="entry name" value="Homeodomain-like"/>
    <property type="match status" value="2"/>
</dbReference>
<feature type="domain" description="HTH araC/xylS-type" evidence="4">
    <location>
        <begin position="220"/>
        <end position="318"/>
    </location>
</feature>
<organism evidence="5 6">
    <name type="scientific">Sphingobium jiangsuense</name>
    <dbReference type="NCBI Taxonomy" id="870476"/>
    <lineage>
        <taxon>Bacteria</taxon>
        <taxon>Pseudomonadati</taxon>
        <taxon>Pseudomonadota</taxon>
        <taxon>Alphaproteobacteria</taxon>
        <taxon>Sphingomonadales</taxon>
        <taxon>Sphingomonadaceae</taxon>
        <taxon>Sphingobium</taxon>
    </lineage>
</organism>
<comment type="caution">
    <text evidence="5">The sequence shown here is derived from an EMBL/GenBank/DDBJ whole genome shotgun (WGS) entry which is preliminary data.</text>
</comment>
<sequence length="328" mass="35479">MSDFALVALPGAYHSSVGALADSFLLARDRVEHIFADIDPVRMETGLRILSQDGGPVAMSNGIRLDVDGALDPHVPHAFVWLPAFRLGGGPEALKQRIEASRPLLAWLRVQAEQGAIIGASGGSAMLLAAAGLTAHCAIPVARALRPLMRALFPRQALEERLALVDRGDLLLSSGLGSDLALIVRVIERTLSPDIARWLASIMGLDSVDEELVANDPLVAQAQLWLEQNFARQANIAQLAALFSTSPATLNRRFQKALGMSPRAYVQHLRLQAAIRMLEKSARSVDRIAQLVGYSDSRLFRAMFRQQTGMTASQWREAARSKGAAPSP</sequence>
<dbReference type="InterPro" id="IPR018062">
    <property type="entry name" value="HTH_AraC-typ_CS"/>
</dbReference>
<accession>A0A7W6FPG6</accession>
<dbReference type="SUPFAM" id="SSF46689">
    <property type="entry name" value="Homeodomain-like"/>
    <property type="match status" value="2"/>
</dbReference>
<evidence type="ECO:0000256" key="3">
    <source>
        <dbReference type="ARBA" id="ARBA00023163"/>
    </source>
</evidence>
<evidence type="ECO:0000313" key="6">
    <source>
        <dbReference type="Proteomes" id="UP000571950"/>
    </source>
</evidence>
<dbReference type="InterPro" id="IPR009057">
    <property type="entry name" value="Homeodomain-like_sf"/>
</dbReference>
<dbReference type="Proteomes" id="UP000571950">
    <property type="component" value="Unassembled WGS sequence"/>
</dbReference>
<evidence type="ECO:0000256" key="1">
    <source>
        <dbReference type="ARBA" id="ARBA00023015"/>
    </source>
</evidence>
<evidence type="ECO:0000313" key="5">
    <source>
        <dbReference type="EMBL" id="MBB3925873.1"/>
    </source>
</evidence>
<dbReference type="PANTHER" id="PTHR43280">
    <property type="entry name" value="ARAC-FAMILY TRANSCRIPTIONAL REGULATOR"/>
    <property type="match status" value="1"/>
</dbReference>
<gene>
    <name evidence="5" type="ORF">GGR43_001588</name>
</gene>
<keyword evidence="2" id="KW-0238">DNA-binding</keyword>
<evidence type="ECO:0000259" key="4">
    <source>
        <dbReference type="PROSITE" id="PS01124"/>
    </source>
</evidence>
<keyword evidence="1" id="KW-0805">Transcription regulation</keyword>
<protein>
    <submittedName>
        <fullName evidence="5">Transcriptional regulator GlxA family with amidase domain</fullName>
    </submittedName>
</protein>
<evidence type="ECO:0000256" key="2">
    <source>
        <dbReference type="ARBA" id="ARBA00023125"/>
    </source>
</evidence>
<dbReference type="InterPro" id="IPR018060">
    <property type="entry name" value="HTH_AraC"/>
</dbReference>
<dbReference type="RefSeq" id="WP_188071414.1">
    <property type="nucleotide sequence ID" value="NZ_BSPS01000001.1"/>
</dbReference>
<reference evidence="5 6" key="1">
    <citation type="submission" date="2020-08" db="EMBL/GenBank/DDBJ databases">
        <title>Genomic Encyclopedia of Type Strains, Phase IV (KMG-IV): sequencing the most valuable type-strain genomes for metagenomic binning, comparative biology and taxonomic classification.</title>
        <authorList>
            <person name="Goeker M."/>
        </authorList>
    </citation>
    <scope>NUCLEOTIDE SEQUENCE [LARGE SCALE GENOMIC DNA]</scope>
    <source>
        <strain evidence="5 6">DSM 26189</strain>
    </source>
</reference>
<dbReference type="Gene3D" id="3.40.50.880">
    <property type="match status" value="1"/>
</dbReference>
<dbReference type="EMBL" id="JACIDT010000004">
    <property type="protein sequence ID" value="MBB3925873.1"/>
    <property type="molecule type" value="Genomic_DNA"/>
</dbReference>
<dbReference type="SMART" id="SM00342">
    <property type="entry name" value="HTH_ARAC"/>
    <property type="match status" value="1"/>
</dbReference>
<dbReference type="PROSITE" id="PS01124">
    <property type="entry name" value="HTH_ARAC_FAMILY_2"/>
    <property type="match status" value="1"/>
</dbReference>
<dbReference type="PROSITE" id="PS00041">
    <property type="entry name" value="HTH_ARAC_FAMILY_1"/>
    <property type="match status" value="1"/>
</dbReference>
<name>A0A7W6FPG6_9SPHN</name>